<dbReference type="EMBL" id="LK996017">
    <property type="protein sequence ID" value="CDX03645.1"/>
    <property type="molecule type" value="Genomic_DNA"/>
</dbReference>
<accession>A0A098B5H8</accession>
<sequence length="368" mass="39528">MLFLLDLGLMIGLAVAGYGLFRKINFPAPSIMGPMMILGIYQVLGGGLPEFSLTIVNILQIVIGLSLGARINDQKLADLGKVLRPSLVIAVWTLLSTFGMTFIIHQFTPNMATALFAAAPGGISEMTVLALVYDAAVPIVSTYQFVRLVVIISVVPLIARWLQGRQKSKDLAVDQEPAGAVLGGADLEDPQGPESKTAQEQPVSALTTWQILPLYLIGTLGGLLLLALNFPGGGVIGAMAALAITNVLFKKQYKFPNSVMQIALLGIGMSIGLEFSPEIVRTIREMLLPIVGFSLLIVLSNLAVGWYIRHLTHWDMITCLLSSAPGGLNQMLVVAEEMKADSLTISILQLVRLLIIIICIPLLAPFFV</sequence>
<keyword evidence="1" id="KW-1133">Transmembrane helix</keyword>
<feature type="transmembrane region" description="Helical" evidence="1">
    <location>
        <begin position="255"/>
        <end position="275"/>
    </location>
</feature>
<dbReference type="AlphaFoldDB" id="A0A098B5H8"/>
<organism evidence="2">
    <name type="scientific">Desulfitobacterium hafniense</name>
    <name type="common">Desulfitobacterium frappieri</name>
    <dbReference type="NCBI Taxonomy" id="49338"/>
    <lineage>
        <taxon>Bacteria</taxon>
        <taxon>Bacillati</taxon>
        <taxon>Bacillota</taxon>
        <taxon>Clostridia</taxon>
        <taxon>Eubacteriales</taxon>
        <taxon>Desulfitobacteriaceae</taxon>
        <taxon>Desulfitobacterium</taxon>
    </lineage>
</organism>
<dbReference type="NCBIfam" id="TIGR03082">
    <property type="entry name" value="Gneg_AbrB_dup"/>
    <property type="match status" value="2"/>
</dbReference>
<dbReference type="PATRIC" id="fig|49338.4.peg.4034"/>
<feature type="transmembrane region" description="Helical" evidence="1">
    <location>
        <begin position="111"/>
        <end position="133"/>
    </location>
</feature>
<keyword evidence="1" id="KW-0812">Transmembrane</keyword>
<proteinExistence type="predicted"/>
<feature type="transmembrane region" description="Helical" evidence="1">
    <location>
        <begin position="145"/>
        <end position="162"/>
    </location>
</feature>
<feature type="transmembrane region" description="Helical" evidence="1">
    <location>
        <begin position="83"/>
        <end position="104"/>
    </location>
</feature>
<dbReference type="InterPro" id="IPR017516">
    <property type="entry name" value="AbrB_dup"/>
</dbReference>
<dbReference type="InterPro" id="IPR007820">
    <property type="entry name" value="AbrB_fam"/>
</dbReference>
<dbReference type="GO" id="GO:0016020">
    <property type="term" value="C:membrane"/>
    <property type="evidence" value="ECO:0007669"/>
    <property type="project" value="InterPro"/>
</dbReference>
<feature type="transmembrane region" description="Helical" evidence="1">
    <location>
        <begin position="287"/>
        <end position="308"/>
    </location>
</feature>
<feature type="transmembrane region" description="Helical" evidence="1">
    <location>
        <begin position="51"/>
        <end position="71"/>
    </location>
</feature>
<evidence type="ECO:0000256" key="1">
    <source>
        <dbReference type="SAM" id="Phobius"/>
    </source>
</evidence>
<evidence type="ECO:0000313" key="2">
    <source>
        <dbReference type="EMBL" id="CDX03645.1"/>
    </source>
</evidence>
<reference evidence="2" key="1">
    <citation type="submission" date="2014-07" db="EMBL/GenBank/DDBJ databases">
        <authorList>
            <person name="Hornung V.Bastian."/>
        </authorList>
    </citation>
    <scope>NUCLEOTIDE SEQUENCE</scope>
    <source>
        <strain evidence="2">PCE-S</strain>
    </source>
</reference>
<dbReference type="Pfam" id="PF05145">
    <property type="entry name" value="AbrB"/>
    <property type="match status" value="2"/>
</dbReference>
<feature type="transmembrane region" description="Helical" evidence="1">
    <location>
        <begin position="26"/>
        <end position="44"/>
    </location>
</feature>
<gene>
    <name evidence="2" type="ORF">DPCES_3759</name>
</gene>
<dbReference type="RefSeq" id="WP_005813848.1">
    <property type="nucleotide sequence ID" value="NZ_CABKQQ010000051.1"/>
</dbReference>
<protein>
    <submittedName>
        <fullName evidence="2">Membrane protein AbrB duplication</fullName>
    </submittedName>
</protein>
<feature type="transmembrane region" description="Helical" evidence="1">
    <location>
        <begin position="347"/>
        <end position="367"/>
    </location>
</feature>
<name>A0A098B5H8_DESHA</name>
<dbReference type="PANTHER" id="PTHR38457">
    <property type="entry name" value="REGULATOR ABRB-RELATED"/>
    <property type="match status" value="1"/>
</dbReference>
<feature type="transmembrane region" description="Helical" evidence="1">
    <location>
        <begin position="223"/>
        <end position="249"/>
    </location>
</feature>
<dbReference type="GO" id="GO:0010468">
    <property type="term" value="P:regulation of gene expression"/>
    <property type="evidence" value="ECO:0007669"/>
    <property type="project" value="InterPro"/>
</dbReference>
<dbReference type="PANTHER" id="PTHR38457:SF1">
    <property type="entry name" value="REGULATOR ABRB-RELATED"/>
    <property type="match status" value="1"/>
</dbReference>
<keyword evidence="1" id="KW-0472">Membrane</keyword>
<dbReference type="PIRSF" id="PIRSF038991">
    <property type="entry name" value="Protein_AbrB"/>
    <property type="match status" value="1"/>
</dbReference>